<dbReference type="EMBL" id="BOPC01000062">
    <property type="protein sequence ID" value="GIJ29132.1"/>
    <property type="molecule type" value="Genomic_DNA"/>
</dbReference>
<evidence type="ECO:0000313" key="2">
    <source>
        <dbReference type="EMBL" id="GIJ29132.1"/>
    </source>
</evidence>
<name>A0ABQ4JFP0_9ACTN</name>
<evidence type="ECO:0000256" key="1">
    <source>
        <dbReference type="SAM" id="MobiDB-lite"/>
    </source>
</evidence>
<gene>
    <name evidence="2" type="ORF">Vqi01_42940</name>
</gene>
<feature type="compositionally biased region" description="Basic and acidic residues" evidence="1">
    <location>
        <begin position="1"/>
        <end position="12"/>
    </location>
</feature>
<evidence type="ECO:0000313" key="3">
    <source>
        <dbReference type="Proteomes" id="UP000653076"/>
    </source>
</evidence>
<proteinExistence type="predicted"/>
<organism evidence="2 3">
    <name type="scientific">Micromonospora qiuiae</name>
    <dbReference type="NCBI Taxonomy" id="502268"/>
    <lineage>
        <taxon>Bacteria</taxon>
        <taxon>Bacillati</taxon>
        <taxon>Actinomycetota</taxon>
        <taxon>Actinomycetes</taxon>
        <taxon>Micromonosporales</taxon>
        <taxon>Micromonosporaceae</taxon>
        <taxon>Micromonospora</taxon>
    </lineage>
</organism>
<feature type="compositionally biased region" description="Polar residues" evidence="1">
    <location>
        <begin position="67"/>
        <end position="77"/>
    </location>
</feature>
<dbReference type="Proteomes" id="UP000653076">
    <property type="component" value="Unassembled WGS sequence"/>
</dbReference>
<feature type="compositionally biased region" description="Basic and acidic residues" evidence="1">
    <location>
        <begin position="88"/>
        <end position="98"/>
    </location>
</feature>
<sequence>MPHRDQLQREPKPVVITPPPADQLPIRVIQEEEPLHSRLVQRLGPEPAVRGNLLIRQEPARHEPSKYGTSTHITSPGLTPDSRPLVLKGRDEGRTDRY</sequence>
<comment type="caution">
    <text evidence="2">The sequence shown here is derived from an EMBL/GenBank/DDBJ whole genome shotgun (WGS) entry which is preliminary data.</text>
</comment>
<keyword evidence="3" id="KW-1185">Reference proteome</keyword>
<feature type="region of interest" description="Disordered" evidence="1">
    <location>
        <begin position="1"/>
        <end position="21"/>
    </location>
</feature>
<reference evidence="2 3" key="1">
    <citation type="submission" date="2021-01" db="EMBL/GenBank/DDBJ databases">
        <title>Whole genome shotgun sequence of Verrucosispora qiuiae NBRC 106684.</title>
        <authorList>
            <person name="Komaki H."/>
            <person name="Tamura T."/>
        </authorList>
    </citation>
    <scope>NUCLEOTIDE SEQUENCE [LARGE SCALE GENOMIC DNA]</scope>
    <source>
        <strain evidence="2 3">NBRC 106684</strain>
    </source>
</reference>
<feature type="region of interest" description="Disordered" evidence="1">
    <location>
        <begin position="57"/>
        <end position="98"/>
    </location>
</feature>
<protein>
    <submittedName>
        <fullName evidence="2">Uncharacterized protein</fullName>
    </submittedName>
</protein>
<accession>A0ABQ4JFP0</accession>